<dbReference type="GO" id="GO:1902903">
    <property type="term" value="P:regulation of supramolecular fiber organization"/>
    <property type="evidence" value="ECO:0007669"/>
    <property type="project" value="UniProtKB-ARBA"/>
</dbReference>
<dbReference type="InterPro" id="IPR011989">
    <property type="entry name" value="ARM-like"/>
</dbReference>
<feature type="domain" description="TOG" evidence="7">
    <location>
        <begin position="1"/>
        <end position="178"/>
    </location>
</feature>
<dbReference type="EMBL" id="GBRH01221675">
    <property type="protein sequence ID" value="JAD76220.1"/>
    <property type="molecule type" value="Transcribed_RNA"/>
</dbReference>
<feature type="repeat" description="HEAT" evidence="5">
    <location>
        <begin position="114"/>
        <end position="152"/>
    </location>
</feature>
<dbReference type="SMART" id="SM01349">
    <property type="entry name" value="TOG"/>
    <property type="match status" value="2"/>
</dbReference>
<dbReference type="GO" id="GO:0005819">
    <property type="term" value="C:spindle"/>
    <property type="evidence" value="ECO:0007669"/>
    <property type="project" value="UniProtKB-ARBA"/>
</dbReference>
<dbReference type="InterPro" id="IPR048491">
    <property type="entry name" value="XMAP215_CLASP_TOG"/>
</dbReference>
<evidence type="ECO:0000256" key="3">
    <source>
        <dbReference type="ARBA" id="ARBA00022737"/>
    </source>
</evidence>
<keyword evidence="2" id="KW-0963">Cytoplasm</keyword>
<dbReference type="GO" id="GO:0005881">
    <property type="term" value="C:cytoplasmic microtubule"/>
    <property type="evidence" value="ECO:0007669"/>
    <property type="project" value="TreeGrafter"/>
</dbReference>
<keyword evidence="3" id="KW-0677">Repeat</keyword>
<dbReference type="PANTHER" id="PTHR21567:SF9">
    <property type="entry name" value="CLIP-ASSOCIATING PROTEIN"/>
    <property type="match status" value="1"/>
</dbReference>
<dbReference type="InterPro" id="IPR024395">
    <property type="entry name" value="CLASP_N_dom"/>
</dbReference>
<evidence type="ECO:0000256" key="4">
    <source>
        <dbReference type="ARBA" id="ARBA00023212"/>
    </source>
</evidence>
<evidence type="ECO:0000313" key="8">
    <source>
        <dbReference type="EMBL" id="JAD76220.1"/>
    </source>
</evidence>
<protein>
    <submittedName>
        <fullName evidence="8">CLASP</fullName>
    </submittedName>
</protein>
<proteinExistence type="predicted"/>
<dbReference type="GO" id="GO:0000226">
    <property type="term" value="P:microtubule cytoskeleton organization"/>
    <property type="evidence" value="ECO:0007669"/>
    <property type="project" value="UniProtKB-ARBA"/>
</dbReference>
<dbReference type="AlphaFoldDB" id="A0A0A9CS65"/>
<dbReference type="FunFam" id="1.25.10.10:FF:000580">
    <property type="entry name" value="Protein peg1"/>
    <property type="match status" value="1"/>
</dbReference>
<reference evidence="8" key="1">
    <citation type="submission" date="2014-09" db="EMBL/GenBank/DDBJ databases">
        <authorList>
            <person name="Magalhaes I.L.F."/>
            <person name="Oliveira U."/>
            <person name="Santos F.R."/>
            <person name="Vidigal T.H.D.A."/>
            <person name="Brescovit A.D."/>
            <person name="Santos A.J."/>
        </authorList>
    </citation>
    <scope>NUCLEOTIDE SEQUENCE</scope>
    <source>
        <tissue evidence="8">Shoot tissue taken approximately 20 cm above the soil surface</tissue>
    </source>
</reference>
<sequence>MDLTRDANFRVAQGGLQALSAAAVVAGGHFKIHLNALVPAAVERLGDGKQPVRDAARQLLITLMEVSSPTIIVERAGSYAWTHKSWRVREEFVRTVATAVGLFASTEISLQRVLLSPVLQLMNDSNQSVREAAISCIEEMYKHMGSQFHEELQRHNLPLYMLKEINSRLDKIEPKARSSDTLLQYKVAESRSVSANPKRGSPRTKSTSRESTLFGGDTDIAEKPVEPVKVYSEKELLREFEKIAATLVPEKDWSLRIAAMQRIEALVYGGAIDFPSFLMLLKQLVPPLSTQLSDRRSSIVKQACHLLNILSKELLGDFEPCAELFIPMLFKLVVITVLVIAESADTCIKTILRNCKVARILPRIVDTAKNDRSAILRARCCEYALLMLEYWADAPEIQRSADIYEDMIKCCVADAMSEVRATARICYRMFAKTWPERSRRLFMSFDPAIQRIINDEDGGVHKRYASPSLRDRVVQPSRASSHASSAHIPGYGTSAIVAMDKSAAVSSDSSFPSNSLRLSQSKTIGRSSERSLESVLNSSKEKVSAIESLLKGVSISDRQNFSAARSTSLDLVQELILHRLVILQCRLQHQRQIFCPCRTQHCWIRPFPPSLVLVHGMEVPAYWIQ</sequence>
<dbReference type="PANTHER" id="PTHR21567">
    <property type="entry name" value="CLASP"/>
    <property type="match status" value="1"/>
</dbReference>
<evidence type="ECO:0000256" key="6">
    <source>
        <dbReference type="SAM" id="MobiDB-lite"/>
    </source>
</evidence>
<feature type="region of interest" description="Disordered" evidence="6">
    <location>
        <begin position="191"/>
        <end position="217"/>
    </location>
</feature>
<dbReference type="GO" id="GO:0031110">
    <property type="term" value="P:regulation of microtubule polymerization or depolymerization"/>
    <property type="evidence" value="ECO:0007669"/>
    <property type="project" value="UniProtKB-ARBA"/>
</dbReference>
<reference evidence="8" key="2">
    <citation type="journal article" date="2015" name="Data Brief">
        <title>Shoot transcriptome of the giant reed, Arundo donax.</title>
        <authorList>
            <person name="Barrero R.A."/>
            <person name="Guerrero F.D."/>
            <person name="Moolhuijzen P."/>
            <person name="Goolsby J.A."/>
            <person name="Tidwell J."/>
            <person name="Bellgard S.E."/>
            <person name="Bellgard M.I."/>
        </authorList>
    </citation>
    <scope>NUCLEOTIDE SEQUENCE</scope>
    <source>
        <tissue evidence="8">Shoot tissue taken approximately 20 cm above the soil surface</tissue>
    </source>
</reference>
<dbReference type="InterPro" id="IPR016024">
    <property type="entry name" value="ARM-type_fold"/>
</dbReference>
<dbReference type="InterPro" id="IPR021133">
    <property type="entry name" value="HEAT_type_2"/>
</dbReference>
<comment type="subcellular location">
    <subcellularLocation>
        <location evidence="1">Cytoplasm</location>
        <location evidence="1">Cytoskeleton</location>
    </subcellularLocation>
</comment>
<evidence type="ECO:0000256" key="2">
    <source>
        <dbReference type="ARBA" id="ARBA00022490"/>
    </source>
</evidence>
<evidence type="ECO:0000259" key="7">
    <source>
        <dbReference type="SMART" id="SM01349"/>
    </source>
</evidence>
<dbReference type="PROSITE" id="PS50077">
    <property type="entry name" value="HEAT_REPEAT"/>
    <property type="match status" value="1"/>
</dbReference>
<dbReference type="SUPFAM" id="SSF48371">
    <property type="entry name" value="ARM repeat"/>
    <property type="match status" value="1"/>
</dbReference>
<dbReference type="GO" id="GO:0008017">
    <property type="term" value="F:microtubule binding"/>
    <property type="evidence" value="ECO:0007669"/>
    <property type="project" value="TreeGrafter"/>
</dbReference>
<name>A0A0A9CS65_ARUDO</name>
<dbReference type="GO" id="GO:0000278">
    <property type="term" value="P:mitotic cell cycle"/>
    <property type="evidence" value="ECO:0007669"/>
    <property type="project" value="UniProtKB-ARBA"/>
</dbReference>
<dbReference type="Gene3D" id="1.25.10.10">
    <property type="entry name" value="Leucine-rich Repeat Variant"/>
    <property type="match status" value="2"/>
</dbReference>
<evidence type="ECO:0000256" key="1">
    <source>
        <dbReference type="ARBA" id="ARBA00004245"/>
    </source>
</evidence>
<keyword evidence="4" id="KW-0206">Cytoskeleton</keyword>
<dbReference type="Pfam" id="PF21041">
    <property type="entry name" value="XMAP215_CLASP_TOG"/>
    <property type="match status" value="1"/>
</dbReference>
<organism evidence="8">
    <name type="scientific">Arundo donax</name>
    <name type="common">Giant reed</name>
    <name type="synonym">Donax arundinaceus</name>
    <dbReference type="NCBI Taxonomy" id="35708"/>
    <lineage>
        <taxon>Eukaryota</taxon>
        <taxon>Viridiplantae</taxon>
        <taxon>Streptophyta</taxon>
        <taxon>Embryophyta</taxon>
        <taxon>Tracheophyta</taxon>
        <taxon>Spermatophyta</taxon>
        <taxon>Magnoliopsida</taxon>
        <taxon>Liliopsida</taxon>
        <taxon>Poales</taxon>
        <taxon>Poaceae</taxon>
        <taxon>PACMAD clade</taxon>
        <taxon>Arundinoideae</taxon>
        <taxon>Arundineae</taxon>
        <taxon>Arundo</taxon>
    </lineage>
</organism>
<evidence type="ECO:0000256" key="5">
    <source>
        <dbReference type="PROSITE-ProRule" id="PRU00103"/>
    </source>
</evidence>
<accession>A0A0A9CS65</accession>
<feature type="domain" description="TOG" evidence="7">
    <location>
        <begin position="223"/>
        <end position="466"/>
    </location>
</feature>
<dbReference type="Pfam" id="PF12348">
    <property type="entry name" value="CLASP_N"/>
    <property type="match status" value="1"/>
</dbReference>
<dbReference type="InterPro" id="IPR034085">
    <property type="entry name" value="TOG"/>
</dbReference>